<dbReference type="GO" id="GO:0016779">
    <property type="term" value="F:nucleotidyltransferase activity"/>
    <property type="evidence" value="ECO:0007669"/>
    <property type="project" value="UniProtKB-KW"/>
</dbReference>
<evidence type="ECO:0000256" key="1">
    <source>
        <dbReference type="ARBA" id="ARBA00022679"/>
    </source>
</evidence>
<evidence type="ECO:0000313" key="6">
    <source>
        <dbReference type="Proteomes" id="UP000319148"/>
    </source>
</evidence>
<dbReference type="InterPro" id="IPR050065">
    <property type="entry name" value="GlmU-like"/>
</dbReference>
<dbReference type="RefSeq" id="WP_139939617.1">
    <property type="nucleotide sequence ID" value="NZ_JBHSYP010000003.1"/>
</dbReference>
<keyword evidence="6" id="KW-1185">Reference proteome</keyword>
<protein>
    <submittedName>
        <fullName evidence="5">Uncharacterized protein</fullName>
    </submittedName>
</protein>
<dbReference type="InterPro" id="IPR011009">
    <property type="entry name" value="Kinase-like_dom_sf"/>
</dbReference>
<dbReference type="SUPFAM" id="SSF56112">
    <property type="entry name" value="Protein kinase-like (PK-like)"/>
    <property type="match status" value="1"/>
</dbReference>
<dbReference type="EMBL" id="VFIY01000005">
    <property type="protein sequence ID" value="TPD61840.1"/>
    <property type="molecule type" value="Genomic_DNA"/>
</dbReference>
<feature type="domain" description="Nucleotidyl transferase" evidence="3">
    <location>
        <begin position="348"/>
        <end position="585"/>
    </location>
</feature>
<evidence type="ECO:0000256" key="2">
    <source>
        <dbReference type="ARBA" id="ARBA00022695"/>
    </source>
</evidence>
<evidence type="ECO:0000259" key="3">
    <source>
        <dbReference type="Pfam" id="PF00483"/>
    </source>
</evidence>
<name>A0A501PMW2_9PROT</name>
<dbReference type="Gene3D" id="3.30.200.20">
    <property type="entry name" value="Phosphorylase Kinase, domain 1"/>
    <property type="match status" value="1"/>
</dbReference>
<keyword evidence="2" id="KW-0548">Nucleotidyltransferase</keyword>
<dbReference type="PANTHER" id="PTHR43584:SF8">
    <property type="entry name" value="N-ACETYLMURAMATE ALPHA-1-PHOSPHATE URIDYLYLTRANSFERASE"/>
    <property type="match status" value="1"/>
</dbReference>
<dbReference type="Proteomes" id="UP000319148">
    <property type="component" value="Unassembled WGS sequence"/>
</dbReference>
<proteinExistence type="predicted"/>
<evidence type="ECO:0000313" key="5">
    <source>
        <dbReference type="EMBL" id="TPD61840.1"/>
    </source>
</evidence>
<dbReference type="InterPro" id="IPR002575">
    <property type="entry name" value="Aminoglycoside_PTrfase"/>
</dbReference>
<dbReference type="SUPFAM" id="SSF53448">
    <property type="entry name" value="Nucleotide-diphospho-sugar transferases"/>
    <property type="match status" value="1"/>
</dbReference>
<dbReference type="AlphaFoldDB" id="A0A501PMW2"/>
<dbReference type="OrthoDB" id="9809275at2"/>
<gene>
    <name evidence="5" type="ORF">FIV46_06420</name>
</gene>
<dbReference type="Gene3D" id="3.90.550.10">
    <property type="entry name" value="Spore Coat Polysaccharide Biosynthesis Protein SpsA, Chain A"/>
    <property type="match status" value="1"/>
</dbReference>
<accession>A0A501PMW2</accession>
<dbReference type="Pfam" id="PF01636">
    <property type="entry name" value="APH"/>
    <property type="match status" value="1"/>
</dbReference>
<keyword evidence="1" id="KW-0808">Transferase</keyword>
<organism evidence="5 6">
    <name type="scientific">Emcibacter nanhaiensis</name>
    <dbReference type="NCBI Taxonomy" id="1505037"/>
    <lineage>
        <taxon>Bacteria</taxon>
        <taxon>Pseudomonadati</taxon>
        <taxon>Pseudomonadota</taxon>
        <taxon>Alphaproteobacteria</taxon>
        <taxon>Emcibacterales</taxon>
        <taxon>Emcibacteraceae</taxon>
        <taxon>Emcibacter</taxon>
    </lineage>
</organism>
<evidence type="ECO:0000259" key="4">
    <source>
        <dbReference type="Pfam" id="PF01636"/>
    </source>
</evidence>
<feature type="domain" description="Aminoglycoside phosphotransferase" evidence="4">
    <location>
        <begin position="21"/>
        <end position="260"/>
    </location>
</feature>
<dbReference type="Gene3D" id="3.90.1200.10">
    <property type="match status" value="1"/>
</dbReference>
<dbReference type="PANTHER" id="PTHR43584">
    <property type="entry name" value="NUCLEOTIDYL TRANSFERASE"/>
    <property type="match status" value="1"/>
</dbReference>
<dbReference type="Pfam" id="PF00483">
    <property type="entry name" value="NTP_transferase"/>
    <property type="match status" value="1"/>
</dbReference>
<sequence length="591" mass="66475">MTNRQQLKAEFIRQQGWDGADIRQVAGDASFRSYDRLQKGAATAILMDAPPAFEDVRPFVAIDRYLFDLGLSAPQILAADLDNGFLLLEDLGDNLYARVIEKDLAREESLYEKAVSLLAFLQDRPVPDQLMISRDELYRVPAYDMKVLLDEVALFVDWYLPLITGRRLAEAERGEYINLWRLALEEISSTRDCIVLRDYHAENLLFLPDRGGDRQVGLLDFQDALMGHRAYDLVSLLQDARRDVSPELEGKMIRHYLEMTGLDMDSFLRGYALLGAQRNAKIIGIFARLCQRDGKDKYLSLIPRVWDLLQRGLDHPALDGLKGWFDKMVPGEARMEVPVAKPQASARAMILAAGLGTRMRPLTEKTPKPLLKVAGKTMLDRILDGLAAAGIRTAVVNMHHLADQVEAAVKARPDHRPKVILSDERDRLMDSGGGVMKALPYFGNRSFYVLNSDLVWQESEAPGRESMLHRLATNWRPEDMDILMLLMPTDRAHGYDGAGDYHRDGEGRLTPRRLSPDPEAPAAYMYAGVLTMKPVLFEGLANEPFSLREIFDKASETGRLFGIIHDGEWYHVGTPEALEDCNKALGKPEVG</sequence>
<comment type="caution">
    <text evidence="5">The sequence shown here is derived from an EMBL/GenBank/DDBJ whole genome shotgun (WGS) entry which is preliminary data.</text>
</comment>
<reference evidence="6" key="1">
    <citation type="submission" date="2019-06" db="EMBL/GenBank/DDBJ databases">
        <title>The complete genome of Emcibacter congregatus ZYLT.</title>
        <authorList>
            <person name="Zhao Z."/>
        </authorList>
    </citation>
    <scope>NUCLEOTIDE SEQUENCE [LARGE SCALE GENOMIC DNA]</scope>
    <source>
        <strain evidence="6">MCCC 1A06723</strain>
    </source>
</reference>
<dbReference type="InterPro" id="IPR029044">
    <property type="entry name" value="Nucleotide-diphossugar_trans"/>
</dbReference>
<dbReference type="CDD" id="cd06422">
    <property type="entry name" value="NTP_transferase_like_1"/>
    <property type="match status" value="1"/>
</dbReference>
<dbReference type="InterPro" id="IPR005835">
    <property type="entry name" value="NTP_transferase_dom"/>
</dbReference>